<sequence>MHKQTKTHNSDDKHYCVAKLAGMVPKSGTTICLKVAVLMSIVEASVYSDPFSCYADICNDNAEAQFCDVVARKCRQCSDVRDDCFTRLQTLNCTQFCYDVRCNSDREKIREKRKEQQKNSYEK</sequence>
<dbReference type="Proteomes" id="UP000828390">
    <property type="component" value="Unassembled WGS sequence"/>
</dbReference>
<dbReference type="AlphaFoldDB" id="A0A9D4C0C5"/>
<proteinExistence type="predicted"/>
<reference evidence="1" key="1">
    <citation type="journal article" date="2019" name="bioRxiv">
        <title>The Genome of the Zebra Mussel, Dreissena polymorpha: A Resource for Invasive Species Research.</title>
        <authorList>
            <person name="McCartney M.A."/>
            <person name="Auch B."/>
            <person name="Kono T."/>
            <person name="Mallez S."/>
            <person name="Zhang Y."/>
            <person name="Obille A."/>
            <person name="Becker A."/>
            <person name="Abrahante J.E."/>
            <person name="Garbe J."/>
            <person name="Badalamenti J.P."/>
            <person name="Herman A."/>
            <person name="Mangelson H."/>
            <person name="Liachko I."/>
            <person name="Sullivan S."/>
            <person name="Sone E.D."/>
            <person name="Koren S."/>
            <person name="Silverstein K.A.T."/>
            <person name="Beckman K.B."/>
            <person name="Gohl D.M."/>
        </authorList>
    </citation>
    <scope>NUCLEOTIDE SEQUENCE</scope>
    <source>
        <strain evidence="1">Duluth1</strain>
        <tissue evidence="1">Whole animal</tissue>
    </source>
</reference>
<organism evidence="1 2">
    <name type="scientific">Dreissena polymorpha</name>
    <name type="common">Zebra mussel</name>
    <name type="synonym">Mytilus polymorpha</name>
    <dbReference type="NCBI Taxonomy" id="45954"/>
    <lineage>
        <taxon>Eukaryota</taxon>
        <taxon>Metazoa</taxon>
        <taxon>Spiralia</taxon>
        <taxon>Lophotrochozoa</taxon>
        <taxon>Mollusca</taxon>
        <taxon>Bivalvia</taxon>
        <taxon>Autobranchia</taxon>
        <taxon>Heteroconchia</taxon>
        <taxon>Euheterodonta</taxon>
        <taxon>Imparidentia</taxon>
        <taxon>Neoheterodontei</taxon>
        <taxon>Myida</taxon>
        <taxon>Dreissenoidea</taxon>
        <taxon>Dreissenidae</taxon>
        <taxon>Dreissena</taxon>
    </lineage>
</organism>
<accession>A0A9D4C0C5</accession>
<gene>
    <name evidence="1" type="ORF">DPMN_057629</name>
</gene>
<reference evidence="1" key="2">
    <citation type="submission" date="2020-11" db="EMBL/GenBank/DDBJ databases">
        <authorList>
            <person name="McCartney M.A."/>
            <person name="Auch B."/>
            <person name="Kono T."/>
            <person name="Mallez S."/>
            <person name="Becker A."/>
            <person name="Gohl D.M."/>
            <person name="Silverstein K.A.T."/>
            <person name="Koren S."/>
            <person name="Bechman K.B."/>
            <person name="Herman A."/>
            <person name="Abrahante J.E."/>
            <person name="Garbe J."/>
        </authorList>
    </citation>
    <scope>NUCLEOTIDE SEQUENCE</scope>
    <source>
        <strain evidence="1">Duluth1</strain>
        <tissue evidence="1">Whole animal</tissue>
    </source>
</reference>
<protein>
    <submittedName>
        <fullName evidence="1">Uncharacterized protein</fullName>
    </submittedName>
</protein>
<evidence type="ECO:0000313" key="1">
    <source>
        <dbReference type="EMBL" id="KAH3714927.1"/>
    </source>
</evidence>
<comment type="caution">
    <text evidence="1">The sequence shown here is derived from an EMBL/GenBank/DDBJ whole genome shotgun (WGS) entry which is preliminary data.</text>
</comment>
<evidence type="ECO:0000313" key="2">
    <source>
        <dbReference type="Proteomes" id="UP000828390"/>
    </source>
</evidence>
<keyword evidence="2" id="KW-1185">Reference proteome</keyword>
<name>A0A9D4C0C5_DREPO</name>
<dbReference type="EMBL" id="JAIWYP010000013">
    <property type="protein sequence ID" value="KAH3714927.1"/>
    <property type="molecule type" value="Genomic_DNA"/>
</dbReference>